<dbReference type="eggNOG" id="ENOG5030YY9">
    <property type="taxonomic scope" value="Bacteria"/>
</dbReference>
<evidence type="ECO:0000313" key="1">
    <source>
        <dbReference type="EMBL" id="AEE98028.1"/>
    </source>
</evidence>
<evidence type="ECO:0000313" key="2">
    <source>
        <dbReference type="Proteomes" id="UP000008457"/>
    </source>
</evidence>
<sequence>MIETEIYAYLSSNNAITALVGNRIYPLILPKNYTLPAITYTKISGPRVNAKDGQTGLANPRFQFSCWAKTYLEAKRVADAVRIAMNTFPNGTTYMQDEQDFYEPDTGLYHVPVDFTIWHNENI</sequence>
<reference evidence="1 2" key="2">
    <citation type="journal article" date="2011" name="Stand. Genomic Sci.">
        <title>Complete genome sequence of Mahella australiensis type strain (50-1 BON).</title>
        <authorList>
            <person name="Sikorski J."/>
            <person name="Teshima H."/>
            <person name="Nolan M."/>
            <person name="Lucas S."/>
            <person name="Hammon N."/>
            <person name="Deshpande S."/>
            <person name="Cheng J.F."/>
            <person name="Pitluck S."/>
            <person name="Liolios K."/>
            <person name="Pagani I."/>
            <person name="Ivanova N."/>
            <person name="Huntemann M."/>
            <person name="Mavromatis K."/>
            <person name="Ovchinikova G."/>
            <person name="Pati A."/>
            <person name="Tapia R."/>
            <person name="Han C."/>
            <person name="Goodwin L."/>
            <person name="Chen A."/>
            <person name="Palaniappan K."/>
            <person name="Land M."/>
            <person name="Hauser L."/>
            <person name="Ngatchou-Djao O.D."/>
            <person name="Rohde M."/>
            <person name="Pukall R."/>
            <person name="Spring S."/>
            <person name="Abt B."/>
            <person name="Goker M."/>
            <person name="Detter J.C."/>
            <person name="Woyke T."/>
            <person name="Bristow J."/>
            <person name="Markowitz V."/>
            <person name="Hugenholtz P."/>
            <person name="Eisen J.A."/>
            <person name="Kyrpides N.C."/>
            <person name="Klenk H.P."/>
            <person name="Lapidus A."/>
        </authorList>
    </citation>
    <scope>NUCLEOTIDE SEQUENCE [LARGE SCALE GENOMIC DNA]</scope>
    <source>
        <strain evidence="2">DSM 15567 / CIP 107919 / 50-1 BON</strain>
    </source>
</reference>
<gene>
    <name evidence="1" type="ordered locus">Mahau_2906</name>
</gene>
<reference evidence="2" key="1">
    <citation type="submission" date="2010-11" db="EMBL/GenBank/DDBJ databases">
        <title>The complete genome of Mahella australiensis DSM 15567.</title>
        <authorList>
            <consortium name="US DOE Joint Genome Institute (JGI-PGF)"/>
            <person name="Lucas S."/>
            <person name="Copeland A."/>
            <person name="Lapidus A."/>
            <person name="Bruce D."/>
            <person name="Goodwin L."/>
            <person name="Pitluck S."/>
            <person name="Kyrpides N."/>
            <person name="Mavromatis K."/>
            <person name="Pagani I."/>
            <person name="Ivanova N."/>
            <person name="Teshima H."/>
            <person name="Brettin T."/>
            <person name="Detter J.C."/>
            <person name="Han C."/>
            <person name="Tapia R."/>
            <person name="Land M."/>
            <person name="Hauser L."/>
            <person name="Markowitz V."/>
            <person name="Cheng J.-F."/>
            <person name="Hugenholtz P."/>
            <person name="Woyke T."/>
            <person name="Wu D."/>
            <person name="Spring S."/>
            <person name="Pukall R."/>
            <person name="Steenblock K."/>
            <person name="Schneider S."/>
            <person name="Klenk H.-P."/>
            <person name="Eisen J.A."/>
        </authorList>
    </citation>
    <scope>NUCLEOTIDE SEQUENCE [LARGE SCALE GENOMIC DNA]</scope>
    <source>
        <strain evidence="2">DSM 15567 / CIP 107919 / 50-1 BON</strain>
    </source>
</reference>
<dbReference type="AlphaFoldDB" id="F4A0G7"/>
<keyword evidence="2" id="KW-1185">Reference proteome</keyword>
<dbReference type="InterPro" id="IPR021508">
    <property type="entry name" value="Gp17-like"/>
</dbReference>
<proteinExistence type="predicted"/>
<organism evidence="1 2">
    <name type="scientific">Mahella australiensis (strain DSM 15567 / CIP 107919 / 50-1 BON)</name>
    <dbReference type="NCBI Taxonomy" id="697281"/>
    <lineage>
        <taxon>Bacteria</taxon>
        <taxon>Bacillati</taxon>
        <taxon>Bacillota</taxon>
        <taxon>Clostridia</taxon>
        <taxon>Thermoanaerobacterales</taxon>
        <taxon>Thermoanaerobacterales Family IV. Incertae Sedis</taxon>
        <taxon>Mahella</taxon>
    </lineage>
</organism>
<dbReference type="RefSeq" id="WP_013782439.1">
    <property type="nucleotide sequence ID" value="NC_015520.1"/>
</dbReference>
<name>F4A0G7_MAHA5</name>
<dbReference type="HOGENOM" id="CLU_150435_0_0_9"/>
<dbReference type="STRING" id="697281.Mahau_2906"/>
<dbReference type="Proteomes" id="UP000008457">
    <property type="component" value="Chromosome"/>
</dbReference>
<protein>
    <submittedName>
        <fullName evidence="1">Uncharacterized protein</fullName>
    </submittedName>
</protein>
<dbReference type="KEGG" id="mas:Mahau_2906"/>
<dbReference type="Pfam" id="PF11367">
    <property type="entry name" value="Tail_completion_gp17"/>
    <property type="match status" value="1"/>
</dbReference>
<dbReference type="EMBL" id="CP002360">
    <property type="protein sequence ID" value="AEE98028.1"/>
    <property type="molecule type" value="Genomic_DNA"/>
</dbReference>
<accession>F4A0G7</accession>
<dbReference type="Gene3D" id="3.30.2000.30">
    <property type="match status" value="1"/>
</dbReference>
<dbReference type="OrthoDB" id="2988606at2"/>
<dbReference type="InterPro" id="IPR053745">
    <property type="entry name" value="Viral_Tail_Comp_sf"/>
</dbReference>